<accession>A0AAD9ULV5</accession>
<organism evidence="1 2">
    <name type="scientific">Ridgeia piscesae</name>
    <name type="common">Tubeworm</name>
    <dbReference type="NCBI Taxonomy" id="27915"/>
    <lineage>
        <taxon>Eukaryota</taxon>
        <taxon>Metazoa</taxon>
        <taxon>Spiralia</taxon>
        <taxon>Lophotrochozoa</taxon>
        <taxon>Annelida</taxon>
        <taxon>Polychaeta</taxon>
        <taxon>Sedentaria</taxon>
        <taxon>Canalipalpata</taxon>
        <taxon>Sabellida</taxon>
        <taxon>Siboglinidae</taxon>
        <taxon>Ridgeia</taxon>
    </lineage>
</organism>
<sequence>MCAEARLGVATTHDGLGPQYTRTNASCAGLPGFCSTCVAALRTARYTEYSVIRPAVFWGGSQDKCAPSGLLLILIADGAPGKPGRHVLNAEISLNGPRPQALMPATRNLYAVPGSNSCRFRTLWSGTLTTSMSCKRPGGAS</sequence>
<dbReference type="Proteomes" id="UP001209878">
    <property type="component" value="Unassembled WGS sequence"/>
</dbReference>
<dbReference type="AlphaFoldDB" id="A0AAD9ULV5"/>
<proteinExistence type="predicted"/>
<gene>
    <name evidence="1" type="ORF">NP493_1g10012</name>
</gene>
<reference evidence="1" key="1">
    <citation type="journal article" date="2023" name="Mol. Biol. Evol.">
        <title>Third-Generation Sequencing Reveals the Adaptive Role of the Epigenome in Three Deep-Sea Polychaetes.</title>
        <authorList>
            <person name="Perez M."/>
            <person name="Aroh O."/>
            <person name="Sun Y."/>
            <person name="Lan Y."/>
            <person name="Juniper S.K."/>
            <person name="Young C.R."/>
            <person name="Angers B."/>
            <person name="Qian P.Y."/>
        </authorList>
    </citation>
    <scope>NUCLEOTIDE SEQUENCE</scope>
    <source>
        <strain evidence="1">R07B-5</strain>
    </source>
</reference>
<evidence type="ECO:0000313" key="1">
    <source>
        <dbReference type="EMBL" id="KAK2194273.1"/>
    </source>
</evidence>
<protein>
    <submittedName>
        <fullName evidence="1">Uncharacterized protein</fullName>
    </submittedName>
</protein>
<dbReference type="EMBL" id="JAODUO010000001">
    <property type="protein sequence ID" value="KAK2194273.1"/>
    <property type="molecule type" value="Genomic_DNA"/>
</dbReference>
<name>A0AAD9ULV5_RIDPI</name>
<evidence type="ECO:0000313" key="2">
    <source>
        <dbReference type="Proteomes" id="UP001209878"/>
    </source>
</evidence>
<comment type="caution">
    <text evidence="1">The sequence shown here is derived from an EMBL/GenBank/DDBJ whole genome shotgun (WGS) entry which is preliminary data.</text>
</comment>
<keyword evidence="2" id="KW-1185">Reference proteome</keyword>